<evidence type="ECO:0000256" key="1">
    <source>
        <dbReference type="SAM" id="MobiDB-lite"/>
    </source>
</evidence>
<evidence type="ECO:0000313" key="3">
    <source>
        <dbReference type="Proteomes" id="UP000821866"/>
    </source>
</evidence>
<sequence>METYVLIPKELSLVIGDRATSTTTTNDSTTPSGDRPPAKEVTAAVWSNSRISRGTRFLPFQGTVRLDKLEVFGTLDQRDPRERHQDSALQNTHPTWDEATGGWGISSTVVETDVVAERRWRKERENEEGKDYDEWGSFPVAV</sequence>
<feature type="region of interest" description="Disordered" evidence="1">
    <location>
        <begin position="17"/>
        <end position="39"/>
    </location>
</feature>
<feature type="region of interest" description="Disordered" evidence="1">
    <location>
        <begin position="122"/>
        <end position="142"/>
    </location>
</feature>
<evidence type="ECO:0000313" key="2">
    <source>
        <dbReference type="EMBL" id="KAH8024251.1"/>
    </source>
</evidence>
<name>A0A9J6DQA0_RHIMP</name>
<feature type="compositionally biased region" description="Low complexity" evidence="1">
    <location>
        <begin position="20"/>
        <end position="32"/>
    </location>
</feature>
<reference evidence="2" key="2">
    <citation type="submission" date="2021-09" db="EMBL/GenBank/DDBJ databases">
        <authorList>
            <person name="Jia N."/>
            <person name="Wang J."/>
            <person name="Shi W."/>
            <person name="Du L."/>
            <person name="Sun Y."/>
            <person name="Zhan W."/>
            <person name="Jiang J."/>
            <person name="Wang Q."/>
            <person name="Zhang B."/>
            <person name="Ji P."/>
            <person name="Sakyi L.B."/>
            <person name="Cui X."/>
            <person name="Yuan T."/>
            <person name="Jiang B."/>
            <person name="Yang W."/>
            <person name="Lam T.T.-Y."/>
            <person name="Chang Q."/>
            <person name="Ding S."/>
            <person name="Wang X."/>
            <person name="Zhu J."/>
            <person name="Ruan X."/>
            <person name="Zhao L."/>
            <person name="Wei J."/>
            <person name="Que T."/>
            <person name="Du C."/>
            <person name="Cheng J."/>
            <person name="Dai P."/>
            <person name="Han X."/>
            <person name="Huang E."/>
            <person name="Gao Y."/>
            <person name="Liu J."/>
            <person name="Shao H."/>
            <person name="Ye R."/>
            <person name="Li L."/>
            <person name="Wei W."/>
            <person name="Wang X."/>
            <person name="Wang C."/>
            <person name="Huo Q."/>
            <person name="Li W."/>
            <person name="Guo W."/>
            <person name="Chen H."/>
            <person name="Chen S."/>
            <person name="Zhou L."/>
            <person name="Zhou L."/>
            <person name="Ni X."/>
            <person name="Tian J."/>
            <person name="Zhou Y."/>
            <person name="Sheng Y."/>
            <person name="Liu T."/>
            <person name="Pan Y."/>
            <person name="Xia L."/>
            <person name="Li J."/>
            <person name="Zhao F."/>
            <person name="Cao W."/>
        </authorList>
    </citation>
    <scope>NUCLEOTIDE SEQUENCE</scope>
    <source>
        <strain evidence="2">Rmic-2018</strain>
        <tissue evidence="2">Larvae</tissue>
    </source>
</reference>
<dbReference type="EMBL" id="JABSTU010000008">
    <property type="protein sequence ID" value="KAH8024251.1"/>
    <property type="molecule type" value="Genomic_DNA"/>
</dbReference>
<dbReference type="VEuPathDB" id="VectorBase:LOC119171963"/>
<keyword evidence="3" id="KW-1185">Reference proteome</keyword>
<accession>A0A9J6DQA0</accession>
<feature type="region of interest" description="Disordered" evidence="1">
    <location>
        <begin position="77"/>
        <end position="103"/>
    </location>
</feature>
<feature type="compositionally biased region" description="Basic and acidic residues" evidence="1">
    <location>
        <begin position="77"/>
        <end position="86"/>
    </location>
</feature>
<comment type="caution">
    <text evidence="2">The sequence shown here is derived from an EMBL/GenBank/DDBJ whole genome shotgun (WGS) entry which is preliminary data.</text>
</comment>
<dbReference type="Proteomes" id="UP000821866">
    <property type="component" value="Chromosome 6"/>
</dbReference>
<proteinExistence type="predicted"/>
<dbReference type="AlphaFoldDB" id="A0A9J6DQA0"/>
<protein>
    <submittedName>
        <fullName evidence="2">Uncharacterized protein</fullName>
    </submittedName>
</protein>
<organism evidence="2 3">
    <name type="scientific">Rhipicephalus microplus</name>
    <name type="common">Cattle tick</name>
    <name type="synonym">Boophilus microplus</name>
    <dbReference type="NCBI Taxonomy" id="6941"/>
    <lineage>
        <taxon>Eukaryota</taxon>
        <taxon>Metazoa</taxon>
        <taxon>Ecdysozoa</taxon>
        <taxon>Arthropoda</taxon>
        <taxon>Chelicerata</taxon>
        <taxon>Arachnida</taxon>
        <taxon>Acari</taxon>
        <taxon>Parasitiformes</taxon>
        <taxon>Ixodida</taxon>
        <taxon>Ixodoidea</taxon>
        <taxon>Ixodidae</taxon>
        <taxon>Rhipicephalinae</taxon>
        <taxon>Rhipicephalus</taxon>
        <taxon>Boophilus</taxon>
    </lineage>
</organism>
<feature type="compositionally biased region" description="Basic and acidic residues" evidence="1">
    <location>
        <begin position="122"/>
        <end position="133"/>
    </location>
</feature>
<reference evidence="2" key="1">
    <citation type="journal article" date="2020" name="Cell">
        <title>Large-Scale Comparative Analyses of Tick Genomes Elucidate Their Genetic Diversity and Vector Capacities.</title>
        <authorList>
            <consortium name="Tick Genome and Microbiome Consortium (TIGMIC)"/>
            <person name="Jia N."/>
            <person name="Wang J."/>
            <person name="Shi W."/>
            <person name="Du L."/>
            <person name="Sun Y."/>
            <person name="Zhan W."/>
            <person name="Jiang J.F."/>
            <person name="Wang Q."/>
            <person name="Zhang B."/>
            <person name="Ji P."/>
            <person name="Bell-Sakyi L."/>
            <person name="Cui X.M."/>
            <person name="Yuan T.T."/>
            <person name="Jiang B.G."/>
            <person name="Yang W.F."/>
            <person name="Lam T.T."/>
            <person name="Chang Q.C."/>
            <person name="Ding S.J."/>
            <person name="Wang X.J."/>
            <person name="Zhu J.G."/>
            <person name="Ruan X.D."/>
            <person name="Zhao L."/>
            <person name="Wei J.T."/>
            <person name="Ye R.Z."/>
            <person name="Que T.C."/>
            <person name="Du C.H."/>
            <person name="Zhou Y.H."/>
            <person name="Cheng J.X."/>
            <person name="Dai P.F."/>
            <person name="Guo W.B."/>
            <person name="Han X.H."/>
            <person name="Huang E.J."/>
            <person name="Li L.F."/>
            <person name="Wei W."/>
            <person name="Gao Y.C."/>
            <person name="Liu J.Z."/>
            <person name="Shao H.Z."/>
            <person name="Wang X."/>
            <person name="Wang C.C."/>
            <person name="Yang T.C."/>
            <person name="Huo Q.B."/>
            <person name="Li W."/>
            <person name="Chen H.Y."/>
            <person name="Chen S.E."/>
            <person name="Zhou L.G."/>
            <person name="Ni X.B."/>
            <person name="Tian J.H."/>
            <person name="Sheng Y."/>
            <person name="Liu T."/>
            <person name="Pan Y.S."/>
            <person name="Xia L.Y."/>
            <person name="Li J."/>
            <person name="Zhao F."/>
            <person name="Cao W.C."/>
        </authorList>
    </citation>
    <scope>NUCLEOTIDE SEQUENCE</scope>
    <source>
        <strain evidence="2">Rmic-2018</strain>
    </source>
</reference>
<gene>
    <name evidence="2" type="ORF">HPB51_022370</name>
</gene>